<feature type="compositionally biased region" description="Polar residues" evidence="1">
    <location>
        <begin position="674"/>
        <end position="699"/>
    </location>
</feature>
<feature type="region of interest" description="Disordered" evidence="1">
    <location>
        <begin position="674"/>
        <end position="737"/>
    </location>
</feature>
<dbReference type="InterPro" id="IPR041615">
    <property type="entry name" value="Desmoplakin_SH3"/>
</dbReference>
<gene>
    <name evidence="2" type="ORF">OFUS_LOCUS8006</name>
</gene>
<name>A0A8J1Y1M4_OWEFU</name>
<dbReference type="SUPFAM" id="SSF46966">
    <property type="entry name" value="Spectrin repeat"/>
    <property type="match status" value="1"/>
</dbReference>
<dbReference type="PROSITE" id="PS50002">
    <property type="entry name" value="SH3"/>
    <property type="match status" value="1"/>
</dbReference>
<comment type="caution">
    <text evidence="2">The sequence shown here is derived from an EMBL/GenBank/DDBJ whole genome shotgun (WGS) entry which is preliminary data.</text>
</comment>
<dbReference type="GO" id="GO:0045104">
    <property type="term" value="P:intermediate filament cytoskeleton organization"/>
    <property type="evidence" value="ECO:0007669"/>
    <property type="project" value="InterPro"/>
</dbReference>
<dbReference type="Gene3D" id="3.90.1290.10">
    <property type="entry name" value="Plakin repeat"/>
    <property type="match status" value="2"/>
</dbReference>
<dbReference type="OrthoDB" id="18740at2759"/>
<dbReference type="SMART" id="SM00250">
    <property type="entry name" value="PLEC"/>
    <property type="match status" value="3"/>
</dbReference>
<dbReference type="SUPFAM" id="SSF75399">
    <property type="entry name" value="Plakin repeat"/>
    <property type="match status" value="2"/>
</dbReference>
<reference evidence="2" key="1">
    <citation type="submission" date="2022-03" db="EMBL/GenBank/DDBJ databases">
        <authorList>
            <person name="Martin C."/>
        </authorList>
    </citation>
    <scope>NUCLEOTIDE SEQUENCE</scope>
</reference>
<dbReference type="InterPro" id="IPR043197">
    <property type="entry name" value="Plakin"/>
</dbReference>
<feature type="compositionally biased region" description="Basic and acidic residues" evidence="1">
    <location>
        <begin position="719"/>
        <end position="737"/>
    </location>
</feature>
<dbReference type="InterPro" id="IPR001101">
    <property type="entry name" value="Plectin_repeat"/>
</dbReference>
<keyword evidence="3" id="KW-1185">Reference proteome</keyword>
<protein>
    <submittedName>
        <fullName evidence="2">Uncharacterized protein</fullName>
    </submittedName>
</protein>
<dbReference type="Gene3D" id="2.30.30.40">
    <property type="entry name" value="SH3 Domains"/>
    <property type="match status" value="1"/>
</dbReference>
<dbReference type="PANTHER" id="PTHR23169">
    <property type="entry name" value="ENVOPLAKIN"/>
    <property type="match status" value="1"/>
</dbReference>
<evidence type="ECO:0000313" key="2">
    <source>
        <dbReference type="EMBL" id="CAH1781427.1"/>
    </source>
</evidence>
<proteinExistence type="predicted"/>
<organism evidence="2 3">
    <name type="scientific">Owenia fusiformis</name>
    <name type="common">Polychaete worm</name>
    <dbReference type="NCBI Taxonomy" id="6347"/>
    <lineage>
        <taxon>Eukaryota</taxon>
        <taxon>Metazoa</taxon>
        <taxon>Spiralia</taxon>
        <taxon>Lophotrochozoa</taxon>
        <taxon>Annelida</taxon>
        <taxon>Polychaeta</taxon>
        <taxon>Sedentaria</taxon>
        <taxon>Canalipalpata</taxon>
        <taxon>Sabellida</taxon>
        <taxon>Oweniida</taxon>
        <taxon>Oweniidae</taxon>
        <taxon>Owenia</taxon>
    </lineage>
</organism>
<sequence>MASKKPVDVCCEWIADQKKSIHQSDYGSNSTGVKDAIVKQEHTDSNVKKYKSEINKAILTEDIKADSNNLETMYEILTNISSKKLDCLTVLQEVSGLEELCGNLGNQIDTKSVELASKYQKSDQLVTEKDEEKRTKTSGKDLSMAAQGCIYALKENWIWMTKLMGCLDVHVKNAAEYHQFFHDADEYETWLYGVYEDISGGMEHEKFKGTYQEAQQLLIEIQNILTSYRQWHHRSDHMFERARQVVPVDKRTTHIEAPEPIRALCHYKTSEISIREGEELLLIDNKDSQKWRVKNYLDREADVPALICLIPPPDGKAVELAIRLRLQLLAAWTNTIKRFGKKLIRFMLVVFRDWCDAEGQAINGMSLKQKIEVLQSLEIKDREEIYRILALIEDTLSGNWSDYAGFVLLQEKLLSLKLVLEESGDEVNQDPSLVTSLVVQIKMLEKLMERYKELWGDWEKYKVVVETSKQPELMLICEKWQQLQFVSSAYFNKYWQTNIDVEKDKHRSEVTVEIEELQEELSPTVSSEYLSEQLITLDLQVNANDLNPKVTIVQQPEVNETTTTTTKTITTTTIEEQEMLDANKNKQKPQKKEEEEEEWSETTEELTKTTQIETTREWERKGTKIEKDVKKKAPKVELEWENKGTKIQHGDTSHGDGWSETGDYITKTTSYGLSSSANRTPNGVASSRTVEINRSPGYQQGSGGRSEVTVKSTTYSLDDTDHYPGDSRDYDESGETKNAHADEIMHASREEQKKFVIRSVVDPRNKDEISLQQAIMLGIIDPNKGLYVNPTTGETIPIPTAMNDGLISVEFQTVKRSREKMDKFGLITIKTKKEQPKSYTIKNVLDMKTEKELTPEQASRRGILNEDEHTFKDTASGKSMSLSEAIEQGCVAVEYGEPEGPPEYETKTYAVRAAVDQRLKKKIPFSMAVTRGVIDRDTGAYVNNVTHESMFAGDAIMRGFLKARLVDESESHSLDINPENKIVIEKVQSIKKKLFQPLKILRALKATGQIGHKK</sequence>
<accession>A0A8J1Y1M4</accession>
<dbReference type="GO" id="GO:0005856">
    <property type="term" value="C:cytoskeleton"/>
    <property type="evidence" value="ECO:0007669"/>
    <property type="project" value="InterPro"/>
</dbReference>
<evidence type="ECO:0000313" key="3">
    <source>
        <dbReference type="Proteomes" id="UP000749559"/>
    </source>
</evidence>
<dbReference type="Gene3D" id="1.20.58.60">
    <property type="match status" value="2"/>
</dbReference>
<dbReference type="InterPro" id="IPR001452">
    <property type="entry name" value="SH3_domain"/>
</dbReference>
<dbReference type="AlphaFoldDB" id="A0A8J1Y1M4"/>
<feature type="compositionally biased region" description="Acidic residues" evidence="1">
    <location>
        <begin position="594"/>
        <end position="604"/>
    </location>
</feature>
<dbReference type="Proteomes" id="UP000749559">
    <property type="component" value="Unassembled WGS sequence"/>
</dbReference>
<dbReference type="EMBL" id="CAIIXF020000004">
    <property type="protein sequence ID" value="CAH1781427.1"/>
    <property type="molecule type" value="Genomic_DNA"/>
</dbReference>
<feature type="region of interest" description="Disordered" evidence="1">
    <location>
        <begin position="577"/>
        <end position="619"/>
    </location>
</feature>
<evidence type="ECO:0000256" key="1">
    <source>
        <dbReference type="SAM" id="MobiDB-lite"/>
    </source>
</evidence>
<dbReference type="Pfam" id="PF17902">
    <property type="entry name" value="SH3_10"/>
    <property type="match status" value="1"/>
</dbReference>
<dbReference type="InterPro" id="IPR035915">
    <property type="entry name" value="Plakin_repeat_sf"/>
</dbReference>